<feature type="compositionally biased region" description="Pro residues" evidence="6">
    <location>
        <begin position="9"/>
        <end position="19"/>
    </location>
</feature>
<dbReference type="PANTHER" id="PTHR12827">
    <property type="entry name" value="MEIOTIC CHECKPOINT REGULATOR TSG24 FAMILY MEMBER"/>
    <property type="match status" value="1"/>
</dbReference>
<dbReference type="InterPro" id="IPR011989">
    <property type="entry name" value="ARM-like"/>
</dbReference>
<dbReference type="STRING" id="71717.A0A4Y7T8Y8"/>
<evidence type="ECO:0000256" key="5">
    <source>
        <dbReference type="ARBA" id="ARBA00023306"/>
    </source>
</evidence>
<name>A0A4Y7T8Y8_COPMI</name>
<keyword evidence="12" id="KW-1185">Reference proteome</keyword>
<dbReference type="PANTHER" id="PTHR12827:SF3">
    <property type="entry name" value="ANAPHASE-PROMOTING COMPLEX SUBUNIT 1"/>
    <property type="match status" value="1"/>
</dbReference>
<evidence type="ECO:0000256" key="1">
    <source>
        <dbReference type="ARBA" id="ARBA00010547"/>
    </source>
</evidence>
<dbReference type="OrthoDB" id="26401at2759"/>
<feature type="domain" description="Anaphase-promoting complex subunit 1 beta-sandwich" evidence="10">
    <location>
        <begin position="1583"/>
        <end position="1664"/>
    </location>
</feature>
<evidence type="ECO:0000313" key="11">
    <source>
        <dbReference type="EMBL" id="TEB30451.1"/>
    </source>
</evidence>
<keyword evidence="4" id="KW-0498">Mitosis</keyword>
<keyword evidence="2" id="KW-0132">Cell division</keyword>
<feature type="compositionally biased region" description="Basic and acidic residues" evidence="6">
    <location>
        <begin position="443"/>
        <end position="452"/>
    </location>
</feature>
<accession>A0A4Y7T8Y8</accession>
<feature type="domain" description="Anaphase-promoting complex subunit 1 middle" evidence="9">
    <location>
        <begin position="878"/>
        <end position="942"/>
    </location>
</feature>
<protein>
    <submittedName>
        <fullName evidence="11">Anaphase promoting complex subunit 1</fullName>
    </submittedName>
</protein>
<feature type="region of interest" description="Disordered" evidence="6">
    <location>
        <begin position="387"/>
        <end position="410"/>
    </location>
</feature>
<dbReference type="Pfam" id="PF12859">
    <property type="entry name" value="ANAPC1"/>
    <property type="match status" value="1"/>
</dbReference>
<dbReference type="InterPro" id="IPR046794">
    <property type="entry name" value="Apc1_MidN"/>
</dbReference>
<dbReference type="InterPro" id="IPR048971">
    <property type="entry name" value="Apc1_3rd"/>
</dbReference>
<dbReference type="EMBL" id="QPFP01000023">
    <property type="protein sequence ID" value="TEB30451.1"/>
    <property type="molecule type" value="Genomic_DNA"/>
</dbReference>
<evidence type="ECO:0000313" key="12">
    <source>
        <dbReference type="Proteomes" id="UP000298030"/>
    </source>
</evidence>
<dbReference type="Gene3D" id="1.25.10.10">
    <property type="entry name" value="Leucine-rich Repeat Variant"/>
    <property type="match status" value="2"/>
</dbReference>
<feature type="domain" description="Anaphase-promoting complex subunit 1 N-terminal" evidence="7">
    <location>
        <begin position="74"/>
        <end position="237"/>
    </location>
</feature>
<feature type="region of interest" description="Disordered" evidence="6">
    <location>
        <begin position="432"/>
        <end position="452"/>
    </location>
</feature>
<organism evidence="11 12">
    <name type="scientific">Coprinellus micaceus</name>
    <name type="common">Glistening ink-cap mushroom</name>
    <name type="synonym">Coprinus micaceus</name>
    <dbReference type="NCBI Taxonomy" id="71717"/>
    <lineage>
        <taxon>Eukaryota</taxon>
        <taxon>Fungi</taxon>
        <taxon>Dikarya</taxon>
        <taxon>Basidiomycota</taxon>
        <taxon>Agaricomycotina</taxon>
        <taxon>Agaricomycetes</taxon>
        <taxon>Agaricomycetidae</taxon>
        <taxon>Agaricales</taxon>
        <taxon>Agaricineae</taxon>
        <taxon>Psathyrellaceae</taxon>
        <taxon>Coprinellus</taxon>
    </lineage>
</organism>
<dbReference type="GO" id="GO:0007091">
    <property type="term" value="P:metaphase/anaphase transition of mitotic cell cycle"/>
    <property type="evidence" value="ECO:0007669"/>
    <property type="project" value="TreeGrafter"/>
</dbReference>
<feature type="region of interest" description="Disordered" evidence="6">
    <location>
        <begin position="144"/>
        <end position="179"/>
    </location>
</feature>
<comment type="caution">
    <text evidence="11">The sequence shown here is derived from an EMBL/GenBank/DDBJ whole genome shotgun (WGS) entry which is preliminary data.</text>
</comment>
<evidence type="ECO:0000256" key="3">
    <source>
        <dbReference type="ARBA" id="ARBA00022737"/>
    </source>
</evidence>
<evidence type="ECO:0000256" key="2">
    <source>
        <dbReference type="ARBA" id="ARBA00022618"/>
    </source>
</evidence>
<comment type="similarity">
    <text evidence="1">Belongs to the APC1 family.</text>
</comment>
<feature type="domain" description="Anaphase-promoting complex subunit 1 C-terminal" evidence="8">
    <location>
        <begin position="1713"/>
        <end position="1877"/>
    </location>
</feature>
<proteinExistence type="inferred from homology"/>
<dbReference type="GO" id="GO:0060090">
    <property type="term" value="F:molecular adaptor activity"/>
    <property type="evidence" value="ECO:0007669"/>
    <property type="project" value="TreeGrafter"/>
</dbReference>
<dbReference type="GO" id="GO:0051301">
    <property type="term" value="P:cell division"/>
    <property type="evidence" value="ECO:0007669"/>
    <property type="project" value="UniProtKB-KW"/>
</dbReference>
<dbReference type="Proteomes" id="UP000298030">
    <property type="component" value="Unassembled WGS sequence"/>
</dbReference>
<dbReference type="Pfam" id="PF18122">
    <property type="entry name" value="APC1_C"/>
    <property type="match status" value="1"/>
</dbReference>
<dbReference type="Pfam" id="PF21282">
    <property type="entry name" value="APC1_3rd"/>
    <property type="match status" value="1"/>
</dbReference>
<keyword evidence="5" id="KW-0131">Cell cycle</keyword>
<dbReference type="GO" id="GO:0005680">
    <property type="term" value="C:anaphase-promoting complex"/>
    <property type="evidence" value="ECO:0007669"/>
    <property type="project" value="InterPro"/>
</dbReference>
<keyword evidence="3" id="KW-0677">Repeat</keyword>
<dbReference type="InterPro" id="IPR049255">
    <property type="entry name" value="Apc1_N"/>
</dbReference>
<gene>
    <name evidence="11" type="ORF">FA13DRAFT_1733753</name>
</gene>
<evidence type="ECO:0000259" key="9">
    <source>
        <dbReference type="Pfam" id="PF20518"/>
    </source>
</evidence>
<evidence type="ECO:0000259" key="10">
    <source>
        <dbReference type="Pfam" id="PF21282"/>
    </source>
</evidence>
<dbReference type="GO" id="GO:0070979">
    <property type="term" value="P:protein K11-linked ubiquitination"/>
    <property type="evidence" value="ECO:0007669"/>
    <property type="project" value="TreeGrafter"/>
</dbReference>
<reference evidence="11 12" key="1">
    <citation type="journal article" date="2019" name="Nat. Ecol. Evol.">
        <title>Megaphylogeny resolves global patterns of mushroom evolution.</title>
        <authorList>
            <person name="Varga T."/>
            <person name="Krizsan K."/>
            <person name="Foldi C."/>
            <person name="Dima B."/>
            <person name="Sanchez-Garcia M."/>
            <person name="Sanchez-Ramirez S."/>
            <person name="Szollosi G.J."/>
            <person name="Szarkandi J.G."/>
            <person name="Papp V."/>
            <person name="Albert L."/>
            <person name="Andreopoulos W."/>
            <person name="Angelini C."/>
            <person name="Antonin V."/>
            <person name="Barry K.W."/>
            <person name="Bougher N.L."/>
            <person name="Buchanan P."/>
            <person name="Buyck B."/>
            <person name="Bense V."/>
            <person name="Catcheside P."/>
            <person name="Chovatia M."/>
            <person name="Cooper J."/>
            <person name="Damon W."/>
            <person name="Desjardin D."/>
            <person name="Finy P."/>
            <person name="Geml J."/>
            <person name="Haridas S."/>
            <person name="Hughes K."/>
            <person name="Justo A."/>
            <person name="Karasinski D."/>
            <person name="Kautmanova I."/>
            <person name="Kiss B."/>
            <person name="Kocsube S."/>
            <person name="Kotiranta H."/>
            <person name="LaButti K.M."/>
            <person name="Lechner B.E."/>
            <person name="Liimatainen K."/>
            <person name="Lipzen A."/>
            <person name="Lukacs Z."/>
            <person name="Mihaltcheva S."/>
            <person name="Morgado L.N."/>
            <person name="Niskanen T."/>
            <person name="Noordeloos M.E."/>
            <person name="Ohm R.A."/>
            <person name="Ortiz-Santana B."/>
            <person name="Ovrebo C."/>
            <person name="Racz N."/>
            <person name="Riley R."/>
            <person name="Savchenko A."/>
            <person name="Shiryaev A."/>
            <person name="Soop K."/>
            <person name="Spirin V."/>
            <person name="Szebenyi C."/>
            <person name="Tomsovsky M."/>
            <person name="Tulloss R.E."/>
            <person name="Uehling J."/>
            <person name="Grigoriev I.V."/>
            <person name="Vagvolgyi C."/>
            <person name="Papp T."/>
            <person name="Martin F.M."/>
            <person name="Miettinen O."/>
            <person name="Hibbett D.S."/>
            <person name="Nagy L.G."/>
        </authorList>
    </citation>
    <scope>NUCLEOTIDE SEQUENCE [LARGE SCALE GENOMIC DNA]</scope>
    <source>
        <strain evidence="11 12">FP101781</strain>
    </source>
</reference>
<evidence type="ECO:0000259" key="8">
    <source>
        <dbReference type="Pfam" id="PF18122"/>
    </source>
</evidence>
<feature type="region of interest" description="Disordered" evidence="6">
    <location>
        <begin position="1"/>
        <end position="24"/>
    </location>
</feature>
<sequence length="1955" mass="217158">MHPTIALPPTDPTSLPPLGAPEWHPQIQLQEPPRSSAADFLASSSKIDASATTDSPLLRAVKGALRGRDTDAPSSIQTSWFHDADNPDGREISWNGKQVTLSSGGVMIKRWSFFNYKEDVQYACLGALEQNALEAQKYFTPAPTAASVSEDDSPQTSEEDCRPTFGPFTRSQRTSKQRKFADEKKTISAVFVFLRSIGKIYLQNGIDYTVNIPFVVRRAWPLSPHGVLVQRVLEASELEEASITGEPVLPTIFSITSPFQEPAAVGLAARIEGGPGSDGAPLIIHTEDEKPSLKSISPTEMVFWASHGPESSHIHPDRERNKSLVVTVDPRRSKVSIWAYAYSPDSLPPQQPAPSAPDSATTAILNQVKSRPSGIISHGRRTSSVFEGDRLDSKHSAQVPPTTQEGLGGLNADGFPIVKGLPSSLSSVATFPSLTSVPGTSKPKPEKLLPEPPDERMRANYWMECIMEIDIPRSSTEWWRIMKAVVFDERFDGMMHRSRLAICFRDLVVVHIFNIAYDSEAKRFRAIYSIQYPGMAIASVIATRPGITDLMVVTSEGRVYLLSDRGIYSLNLVDVTCPVGIPYIGNHISRQGLILDLDDIRGSYITVVYQNGWVARANVNMIPSDELTLDCLRVLSRALPSPHFIALHYRFLSKWSSLGRPTDPEIQFDCLRDALVNLLTLPSTPMAALDPSYWGRLGRSNTHNRYKEDIALKGLKIPPTTEKRIVVSLGEQVPSSWHGPALYALHSLGEALRLQQQRYLSLVRLASLVCTLALPVRPEWADYWKRLIPDVLELWPDPSQFDIRKVEDRLPTWPQDACAYIHATLLHSAKQSRTPWNDISYITKLYEIDPPYTFGSQDPLKIISDTSYVYTLLSGPEAASLQKRAENAVQWLLESGPGLDILDTLPLGVASPIREAVRTCQLTPPSDWPVHTYTKIGRNDLAASASETPDRMMTEGYRPAKDFMNPTKAKPSIGKLISDAKTAAAGEVDATSGVEMEDNDVGKVRFKDDKRLDEIARLLNSSIIATIKAPDKPEQSEHDQTKEHQNHVLRVAERTLSLPYGRAMYTFGSVTKVTRESHAVPKIEYSIKIVPLNITVTPEGGKIGPESMNWGEFHNGVAAGLRIAPTAKGVESSWIAFNRPSELTPEHAGFLFALGLTGHLKELMTWHTFQYLTPKHDLTSIAVLLGLATSHIGKGTQKVVKLIAVHTPALLPVANVDLNVSLLTQTAGLSALGLLYMGTKNRRMAEVCLGEISRKDLVQQDLSNEHREAYTFSAAIAFGMIMLGKGSLIPADLDLVHRLTILLHGDVTRRPCDKPINPFDINLTSPAAAIALGLMYLKTNRQDIADMLTIPDTAVLLNRIPPHFLLIRVIAKGMIMWNNVQPTKGWVIAQIPPSLAARLAPLQSGQARVHDDAYELAYYHLVAGCCFVLGLKYAGTASQDAYSVILDFYEVVAKLVAPTVDLLYDEKIKRAALREGLNQISLALCMVMAGTADISVLRHIRSSYGIFQNNMYHVNFRYGVHVATMQCLGLLGLGGGRMTLGTSDAAIACMVAAFFPRQHVSPFDNKCYLQALRHLWVLAVEPRCLVARDVDTGEVVYLPIKVTIKDGDRIGTSQLLSPTLIPSIEKVISIRVDTPRYWPFYLDTAQERNRKALIRNQTLYVKRRTAFLSYVEDPRGSRSLFVRSGTGSGDGQVLDFPRTMATPVQNRGRDLSQFITSFSNNDATDGEKAFHSYAHAALLDCIMQDKPQTLQSHLSLYYTRYRSPKSSNFNLLYQDLKFATAFYKKVYGKYSNEMAQILGQPQQHFRPGLLRETQLFGAVLAMDAQLDGVRTSDRFMRMLGRYVRDEAVRQVDEENDEREGPILERMLAWYLLKNCVPNPEVMTLLRQSMMVWRENCLEMIGEDGDPQKAQKARLLAVGLKEGAHIAGSRLMNSYFSSAGWSARSLDEIFRAWELH</sequence>
<dbReference type="InterPro" id="IPR024990">
    <property type="entry name" value="Apc1"/>
</dbReference>
<dbReference type="GO" id="GO:0031145">
    <property type="term" value="P:anaphase-promoting complex-dependent catabolic process"/>
    <property type="evidence" value="ECO:0007669"/>
    <property type="project" value="TreeGrafter"/>
</dbReference>
<evidence type="ECO:0000256" key="4">
    <source>
        <dbReference type="ARBA" id="ARBA00022776"/>
    </source>
</evidence>
<dbReference type="Pfam" id="PF20518">
    <property type="entry name" value="Apc1_MidN"/>
    <property type="match status" value="1"/>
</dbReference>
<evidence type="ECO:0000259" key="7">
    <source>
        <dbReference type="Pfam" id="PF12859"/>
    </source>
</evidence>
<dbReference type="InterPro" id="IPR041221">
    <property type="entry name" value="APC1_C"/>
</dbReference>
<evidence type="ECO:0000256" key="6">
    <source>
        <dbReference type="SAM" id="MobiDB-lite"/>
    </source>
</evidence>